<sequence length="229" mass="22805">MVLVLGIALLAGVSGGILSAAVWARNTIRAQDDRAAAQTATTYPNPVDCTADDLDVTLTSPDSVSAGSGMTLSITVNNTGSEACLLDLGGEHIGAVVTSGTQTIWESTVCPFTPTSRRLLVAPGDDAAATIIWDGNVASSDCAPAAVQAGTATASATATATAEATAETTDGAATEGTGDAQETEGTGDAPAEETPTAAASGNVATAGTYRVRIQLDGADLTEDRVFVIE</sequence>
<dbReference type="STRING" id="332524.SAMN04487766_12510"/>
<dbReference type="EMBL" id="FNIM01000004">
    <property type="protein sequence ID" value="SDN45373.1"/>
    <property type="molecule type" value="Genomic_DNA"/>
</dbReference>
<evidence type="ECO:0000313" key="2">
    <source>
        <dbReference type="EMBL" id="SDN45373.1"/>
    </source>
</evidence>
<protein>
    <recommendedName>
        <fullName evidence="4">DUF4232 domain-containing protein</fullName>
    </recommendedName>
</protein>
<feature type="region of interest" description="Disordered" evidence="1">
    <location>
        <begin position="160"/>
        <end position="202"/>
    </location>
</feature>
<name>A0A1H0BIV3_9ACTO</name>
<evidence type="ECO:0008006" key="4">
    <source>
        <dbReference type="Google" id="ProtNLM"/>
    </source>
</evidence>
<organism evidence="2 3">
    <name type="scientific">Actinomyces ruminicola</name>
    <dbReference type="NCBI Taxonomy" id="332524"/>
    <lineage>
        <taxon>Bacteria</taxon>
        <taxon>Bacillati</taxon>
        <taxon>Actinomycetota</taxon>
        <taxon>Actinomycetes</taxon>
        <taxon>Actinomycetales</taxon>
        <taxon>Actinomycetaceae</taxon>
        <taxon>Actinomyces</taxon>
    </lineage>
</organism>
<keyword evidence="3" id="KW-1185">Reference proteome</keyword>
<dbReference type="Proteomes" id="UP000198541">
    <property type="component" value="Unassembled WGS sequence"/>
</dbReference>
<dbReference type="AlphaFoldDB" id="A0A1H0BIV3"/>
<reference evidence="3" key="1">
    <citation type="submission" date="2016-10" db="EMBL/GenBank/DDBJ databases">
        <authorList>
            <person name="Varghese N."/>
            <person name="Submissions S."/>
        </authorList>
    </citation>
    <scope>NUCLEOTIDE SEQUENCE [LARGE SCALE GENOMIC DNA]</scope>
    <source>
        <strain evidence="3">DSM 27982</strain>
    </source>
</reference>
<evidence type="ECO:0000256" key="1">
    <source>
        <dbReference type="SAM" id="MobiDB-lite"/>
    </source>
</evidence>
<gene>
    <name evidence="2" type="ORF">SAMN05216355_10461</name>
</gene>
<evidence type="ECO:0000313" key="3">
    <source>
        <dbReference type="Proteomes" id="UP000198541"/>
    </source>
</evidence>
<feature type="compositionally biased region" description="Low complexity" evidence="1">
    <location>
        <begin position="160"/>
        <end position="199"/>
    </location>
</feature>
<accession>A0A1H0BIV3</accession>
<proteinExistence type="predicted"/>